<sequence length="99" mass="10329">MPASLIKIVTSTSIREFTPAAVVKIEYQIGASKLDIVLQGLIVVTLQLQSSTEALIKLGQLETAMNSGTGIVTINETPTVTTTTVAPTTTTTTLGDPPD</sequence>
<gene>
    <name evidence="1" type="ORF">UFOVP1604_176</name>
</gene>
<accession>A0A6J5SUE4</accession>
<name>A0A6J5SUE4_9CAUD</name>
<evidence type="ECO:0000313" key="1">
    <source>
        <dbReference type="EMBL" id="CAB4219093.1"/>
    </source>
</evidence>
<reference evidence="1" key="1">
    <citation type="submission" date="2020-05" db="EMBL/GenBank/DDBJ databases">
        <authorList>
            <person name="Chiriac C."/>
            <person name="Salcher M."/>
            <person name="Ghai R."/>
            <person name="Kavagutti S V."/>
        </authorList>
    </citation>
    <scope>NUCLEOTIDE SEQUENCE</scope>
</reference>
<organism evidence="1">
    <name type="scientific">uncultured Caudovirales phage</name>
    <dbReference type="NCBI Taxonomy" id="2100421"/>
    <lineage>
        <taxon>Viruses</taxon>
        <taxon>Duplodnaviria</taxon>
        <taxon>Heunggongvirae</taxon>
        <taxon>Uroviricota</taxon>
        <taxon>Caudoviricetes</taxon>
        <taxon>Peduoviridae</taxon>
        <taxon>Maltschvirus</taxon>
        <taxon>Maltschvirus maltsch</taxon>
    </lineage>
</organism>
<proteinExistence type="predicted"/>
<protein>
    <submittedName>
        <fullName evidence="1">Uncharacterized protein</fullName>
    </submittedName>
</protein>
<dbReference type="EMBL" id="LR797474">
    <property type="protein sequence ID" value="CAB4219093.1"/>
    <property type="molecule type" value="Genomic_DNA"/>
</dbReference>